<dbReference type="GO" id="GO:0005813">
    <property type="term" value="C:centrosome"/>
    <property type="evidence" value="ECO:0007669"/>
    <property type="project" value="TreeGrafter"/>
</dbReference>
<dbReference type="InterPro" id="IPR005314">
    <property type="entry name" value="Peptidase_C50"/>
</dbReference>
<keyword evidence="2" id="KW-1185">Reference proteome</keyword>
<dbReference type="OrthoDB" id="10255632at2759"/>
<reference evidence="1 2" key="1">
    <citation type="journal article" date="2019" name="Commun. Biol.">
        <title>The bagworm genome reveals a unique fibroin gene that provides high tensile strength.</title>
        <authorList>
            <person name="Kono N."/>
            <person name="Nakamura H."/>
            <person name="Ohtoshi R."/>
            <person name="Tomita M."/>
            <person name="Numata K."/>
            <person name="Arakawa K."/>
        </authorList>
    </citation>
    <scope>NUCLEOTIDE SEQUENCE [LARGE SCALE GENOMIC DNA]</scope>
</reference>
<organism evidence="1 2">
    <name type="scientific">Eumeta variegata</name>
    <name type="common">Bagworm moth</name>
    <name type="synonym">Eumeta japonica</name>
    <dbReference type="NCBI Taxonomy" id="151549"/>
    <lineage>
        <taxon>Eukaryota</taxon>
        <taxon>Metazoa</taxon>
        <taxon>Ecdysozoa</taxon>
        <taxon>Arthropoda</taxon>
        <taxon>Hexapoda</taxon>
        <taxon>Insecta</taxon>
        <taxon>Pterygota</taxon>
        <taxon>Neoptera</taxon>
        <taxon>Endopterygota</taxon>
        <taxon>Lepidoptera</taxon>
        <taxon>Glossata</taxon>
        <taxon>Ditrysia</taxon>
        <taxon>Tineoidea</taxon>
        <taxon>Psychidae</taxon>
        <taxon>Oiketicinae</taxon>
        <taxon>Eumeta</taxon>
    </lineage>
</organism>
<dbReference type="AlphaFoldDB" id="A0A4C1SCK2"/>
<dbReference type="Pfam" id="PF03568">
    <property type="entry name" value="Separin_C"/>
    <property type="match status" value="1"/>
</dbReference>
<accession>A0A4C1SCK2</accession>
<proteinExistence type="predicted"/>
<gene>
    <name evidence="1" type="primary">Espl1</name>
    <name evidence="1" type="ORF">EVAR_91964_1</name>
</gene>
<dbReference type="GO" id="GO:0006508">
    <property type="term" value="P:proteolysis"/>
    <property type="evidence" value="ECO:0007669"/>
    <property type="project" value="InterPro"/>
</dbReference>
<dbReference type="GO" id="GO:0005737">
    <property type="term" value="C:cytoplasm"/>
    <property type="evidence" value="ECO:0007669"/>
    <property type="project" value="TreeGrafter"/>
</dbReference>
<comment type="caution">
    <text evidence="1">The sequence shown here is derived from an EMBL/GenBank/DDBJ whole genome shotgun (WGS) entry which is preliminary data.</text>
</comment>
<evidence type="ECO:0000313" key="1">
    <source>
        <dbReference type="EMBL" id="GBO99821.1"/>
    </source>
</evidence>
<dbReference type="GO" id="GO:0051307">
    <property type="term" value="P:meiotic chromosome separation"/>
    <property type="evidence" value="ECO:0007669"/>
    <property type="project" value="TreeGrafter"/>
</dbReference>
<name>A0A4C1SCK2_EUMVA</name>
<dbReference type="PANTHER" id="PTHR12792">
    <property type="entry name" value="EXTRA SPINDLE POLES 1-RELATED"/>
    <property type="match status" value="1"/>
</dbReference>
<sequence length="508" mass="57082">MDEFDIFTDEIKFSSPVYMDIVNKFKGCANTEHSGPNYQSSRKLCAEEYLAASDDINATFCLSESVSASLRILAVYREEQIKCTEWTIIQITAPYNPNENLKPYTEYREEIFSLYVSVMTNSYFDENIEPFTVQSVINIMDKEWLGSWKCLFMGKLIDTSLTDKIKALVDKTISDWGKNLDRMEKRMSAFVQYWCPDWRGELSKPPEPDIFLRYLEEADIFCCVHRRPTRNVSRNPMLNLDVFVAAAANPMRWRTGTRRSAGCRFVGRRSQCPCERRASLPRVLITSAAETLSKQNTALAARLPLTRQRMRWLNLSTGIDYASQLPREAAVRSLYLALGRNSERQSFVRCTYTLRVALLDRCVLRPNTYCGHGDGCQFACGGAGNAGWRARAAALLSGCGSVRLAHAGGRAPPAAAHHHYHIAGSPMVVGMLWEVTDLEVDKVVSTLLGAACQPRPLALGEHTNTEAKTPMQTERDLLRAVAKARRSTSFVMIASSVVARGLPLRIQE</sequence>
<dbReference type="GO" id="GO:0004197">
    <property type="term" value="F:cysteine-type endopeptidase activity"/>
    <property type="evidence" value="ECO:0007669"/>
    <property type="project" value="InterPro"/>
</dbReference>
<dbReference type="PANTHER" id="PTHR12792:SF0">
    <property type="entry name" value="SEPARIN"/>
    <property type="match status" value="1"/>
</dbReference>
<dbReference type="GO" id="GO:0072686">
    <property type="term" value="C:mitotic spindle"/>
    <property type="evidence" value="ECO:0007669"/>
    <property type="project" value="TreeGrafter"/>
</dbReference>
<dbReference type="Proteomes" id="UP000299102">
    <property type="component" value="Unassembled WGS sequence"/>
</dbReference>
<dbReference type="STRING" id="151549.A0A4C1SCK2"/>
<dbReference type="GO" id="GO:0005634">
    <property type="term" value="C:nucleus"/>
    <property type="evidence" value="ECO:0007669"/>
    <property type="project" value="InterPro"/>
</dbReference>
<dbReference type="EMBL" id="BGZK01003311">
    <property type="protein sequence ID" value="GBO99821.1"/>
    <property type="molecule type" value="Genomic_DNA"/>
</dbReference>
<evidence type="ECO:0000313" key="2">
    <source>
        <dbReference type="Proteomes" id="UP000299102"/>
    </source>
</evidence>
<protein>
    <submittedName>
        <fullName evidence="1">Separin</fullName>
    </submittedName>
</protein>